<keyword evidence="1" id="KW-0472">Membrane</keyword>
<dbReference type="EMBL" id="UINC01064822">
    <property type="protein sequence ID" value="SVB93857.1"/>
    <property type="molecule type" value="Genomic_DNA"/>
</dbReference>
<feature type="transmembrane region" description="Helical" evidence="1">
    <location>
        <begin position="116"/>
        <end position="145"/>
    </location>
</feature>
<gene>
    <name evidence="3" type="ORF">METZ01_LOCUS246711</name>
</gene>
<proteinExistence type="predicted"/>
<evidence type="ECO:0000313" key="3">
    <source>
        <dbReference type="EMBL" id="SVB93857.1"/>
    </source>
</evidence>
<sequence>LLHIPYQMGALTRIPFPTVSAFGREPWSRLESWLINPSPANYPETLFLGIGILFTFFLMFMRMKFFWFPLYPAAYAVTNSWGIHNIWFCLFLAWVVKLVILRFFGLKTHQKAIPFFLGLILGEFTVGCLWTIVGILFGISTYGFYT</sequence>
<feature type="transmembrane region" description="Helical" evidence="1">
    <location>
        <begin position="85"/>
        <end position="104"/>
    </location>
</feature>
<dbReference type="AlphaFoldDB" id="A0A382I3R8"/>
<evidence type="ECO:0000256" key="1">
    <source>
        <dbReference type="SAM" id="Phobius"/>
    </source>
</evidence>
<feature type="non-terminal residue" evidence="3">
    <location>
        <position position="1"/>
    </location>
</feature>
<feature type="domain" description="DUF6784" evidence="2">
    <location>
        <begin position="46"/>
        <end position="143"/>
    </location>
</feature>
<dbReference type="InterPro" id="IPR046711">
    <property type="entry name" value="DUF6784"/>
</dbReference>
<evidence type="ECO:0000259" key="2">
    <source>
        <dbReference type="Pfam" id="PF20580"/>
    </source>
</evidence>
<keyword evidence="1" id="KW-1133">Transmembrane helix</keyword>
<reference evidence="3" key="1">
    <citation type="submission" date="2018-05" db="EMBL/GenBank/DDBJ databases">
        <authorList>
            <person name="Lanie J.A."/>
            <person name="Ng W.-L."/>
            <person name="Kazmierczak K.M."/>
            <person name="Andrzejewski T.M."/>
            <person name="Davidsen T.M."/>
            <person name="Wayne K.J."/>
            <person name="Tettelin H."/>
            <person name="Glass J.I."/>
            <person name="Rusch D."/>
            <person name="Podicherti R."/>
            <person name="Tsui H.-C.T."/>
            <person name="Winkler M.E."/>
        </authorList>
    </citation>
    <scope>NUCLEOTIDE SEQUENCE</scope>
</reference>
<dbReference type="Pfam" id="PF20580">
    <property type="entry name" value="DUF6784"/>
    <property type="match status" value="1"/>
</dbReference>
<keyword evidence="1" id="KW-0812">Transmembrane</keyword>
<protein>
    <recommendedName>
        <fullName evidence="2">DUF6784 domain-containing protein</fullName>
    </recommendedName>
</protein>
<accession>A0A382I3R8</accession>
<name>A0A382I3R8_9ZZZZ</name>
<organism evidence="3">
    <name type="scientific">marine metagenome</name>
    <dbReference type="NCBI Taxonomy" id="408172"/>
    <lineage>
        <taxon>unclassified sequences</taxon>
        <taxon>metagenomes</taxon>
        <taxon>ecological metagenomes</taxon>
    </lineage>
</organism>
<feature type="transmembrane region" description="Helical" evidence="1">
    <location>
        <begin position="46"/>
        <end position="65"/>
    </location>
</feature>